<organism evidence="1 2">
    <name type="scientific">Zasmidium cellare</name>
    <name type="common">Wine cellar mold</name>
    <name type="synonym">Racodium cellare</name>
    <dbReference type="NCBI Taxonomy" id="395010"/>
    <lineage>
        <taxon>Eukaryota</taxon>
        <taxon>Fungi</taxon>
        <taxon>Dikarya</taxon>
        <taxon>Ascomycota</taxon>
        <taxon>Pezizomycotina</taxon>
        <taxon>Dothideomycetes</taxon>
        <taxon>Dothideomycetidae</taxon>
        <taxon>Mycosphaerellales</taxon>
        <taxon>Mycosphaerellaceae</taxon>
        <taxon>Zasmidium</taxon>
    </lineage>
</organism>
<protein>
    <submittedName>
        <fullName evidence="1">Uncharacterized protein</fullName>
    </submittedName>
</protein>
<dbReference type="Proteomes" id="UP001305779">
    <property type="component" value="Unassembled WGS sequence"/>
</dbReference>
<dbReference type="PANTHER" id="PTHR42085:SF2">
    <property type="entry name" value="F-BOX DOMAIN-CONTAINING PROTEIN"/>
    <property type="match status" value="1"/>
</dbReference>
<reference evidence="1 2" key="1">
    <citation type="journal article" date="2023" name="G3 (Bethesda)">
        <title>A chromosome-level genome assembly of Zasmidium syzygii isolated from banana leaves.</title>
        <authorList>
            <person name="van Westerhoven A.C."/>
            <person name="Mehrabi R."/>
            <person name="Talebi R."/>
            <person name="Steentjes M.B.F."/>
            <person name="Corcolon B."/>
            <person name="Chong P.A."/>
            <person name="Kema G.H.J."/>
            <person name="Seidl M.F."/>
        </authorList>
    </citation>
    <scope>NUCLEOTIDE SEQUENCE [LARGE SCALE GENOMIC DNA]</scope>
    <source>
        <strain evidence="1 2">P124</strain>
    </source>
</reference>
<dbReference type="EMBL" id="JAXOVC010000001">
    <property type="protein sequence ID" value="KAK4506473.1"/>
    <property type="molecule type" value="Genomic_DNA"/>
</dbReference>
<keyword evidence="2" id="KW-1185">Reference proteome</keyword>
<comment type="caution">
    <text evidence="1">The sequence shown here is derived from an EMBL/GenBank/DDBJ whole genome shotgun (WGS) entry which is preliminary data.</text>
</comment>
<proteinExistence type="predicted"/>
<name>A0ABR0EZF5_ZASCE</name>
<gene>
    <name evidence="1" type="ORF">PRZ48_000205</name>
</gene>
<evidence type="ECO:0000313" key="1">
    <source>
        <dbReference type="EMBL" id="KAK4506473.1"/>
    </source>
</evidence>
<accession>A0ABR0EZF5</accession>
<dbReference type="PANTHER" id="PTHR42085">
    <property type="entry name" value="F-BOX DOMAIN-CONTAINING PROTEIN"/>
    <property type="match status" value="1"/>
</dbReference>
<dbReference type="InterPro" id="IPR038883">
    <property type="entry name" value="AN11006-like"/>
</dbReference>
<sequence length="526" mass="60714">MSPFKRRRLREDLGSIDRPIWAGTTSMMQKLEAQLARLDIQDEEFTTATTTIADAHLNLEDRPFRFLALPAELRNSVYTIALEDYPTRLSAKGNLQTDCPLIHASKQVNSELKPLLVSDSPSLQTTVQGFDFDHVIAFFNDLSDIDFKHINRDIDSGDTTMEIHLTFDGRNPDCKNGLDTGKHTSWHAWLATTARGKAVVLRYTWKRKMNTECYYYNRVQSLRWREELKQKARLGHVTVGLILVPSSNSRLHVKHKAHGPIARLAAPSKLNRLPLQLPQLSDNTDTLQNLHLDHNMSLTKRKLGDGEHILFADMPNHKVQKIKDTQQSVTTRDDSSDKPFRFLDLAAELRNSIYSLALEDCPSRISTRSDIPQLQTECPLIRVSKQVNSELKSLLVTETTIKTIVHDFEFDHVIGFFDNLSEADFEDYIKSTDSSDRFLEVELKSTVSRWFSPGSERGHPIQAYEEWRDWISVLDRRFGLNVMYAWDDDEVSNLHESMILALIRGREQTRREMRWEKEKREGKKEH</sequence>
<evidence type="ECO:0000313" key="2">
    <source>
        <dbReference type="Proteomes" id="UP001305779"/>
    </source>
</evidence>